<dbReference type="Pfam" id="PF13456">
    <property type="entry name" value="RVT_3"/>
    <property type="match status" value="1"/>
</dbReference>
<dbReference type="InterPro" id="IPR002156">
    <property type="entry name" value="RNaseH_domain"/>
</dbReference>
<evidence type="ECO:0000313" key="3">
    <source>
        <dbReference type="RefSeq" id="XP_011073061.1"/>
    </source>
</evidence>
<dbReference type="SUPFAM" id="SSF53098">
    <property type="entry name" value="Ribonuclease H-like"/>
    <property type="match status" value="1"/>
</dbReference>
<feature type="domain" description="RNase H type-1" evidence="1">
    <location>
        <begin position="2"/>
        <end position="111"/>
    </location>
</feature>
<dbReference type="Proteomes" id="UP000504604">
    <property type="component" value="Linkage group LG3"/>
</dbReference>
<evidence type="ECO:0000259" key="1">
    <source>
        <dbReference type="Pfam" id="PF13456"/>
    </source>
</evidence>
<dbReference type="InterPro" id="IPR052929">
    <property type="entry name" value="RNase_H-like_EbsB-rel"/>
</dbReference>
<accession>A0A6I9SZ26</accession>
<dbReference type="KEGG" id="sind:105158122"/>
<dbReference type="RefSeq" id="XP_011073061.1">
    <property type="nucleotide sequence ID" value="XM_011074759.1"/>
</dbReference>
<reference evidence="3" key="1">
    <citation type="submission" date="2025-08" db="UniProtKB">
        <authorList>
            <consortium name="RefSeq"/>
        </authorList>
    </citation>
    <scope>IDENTIFICATION</scope>
</reference>
<name>A0A6I9SZ26_SESIN</name>
<dbReference type="GeneID" id="105158122"/>
<dbReference type="AlphaFoldDB" id="A0A6I9SZ26"/>
<dbReference type="PANTHER" id="PTHR47074:SF73">
    <property type="entry name" value="OS04G0448401 PROTEIN"/>
    <property type="match status" value="1"/>
</dbReference>
<gene>
    <name evidence="3" type="primary">LOC105158122</name>
</gene>
<keyword evidence="2" id="KW-1185">Reference proteome</keyword>
<dbReference type="GO" id="GO:0004523">
    <property type="term" value="F:RNA-DNA hybrid ribonuclease activity"/>
    <property type="evidence" value="ECO:0007669"/>
    <property type="project" value="InterPro"/>
</dbReference>
<dbReference type="OrthoDB" id="914111at2759"/>
<protein>
    <submittedName>
        <fullName evidence="3">Uncharacterized protein LOC105158122</fullName>
    </submittedName>
</protein>
<organism evidence="2 3">
    <name type="scientific">Sesamum indicum</name>
    <name type="common">Oriental sesame</name>
    <name type="synonym">Sesamum orientale</name>
    <dbReference type="NCBI Taxonomy" id="4182"/>
    <lineage>
        <taxon>Eukaryota</taxon>
        <taxon>Viridiplantae</taxon>
        <taxon>Streptophyta</taxon>
        <taxon>Embryophyta</taxon>
        <taxon>Tracheophyta</taxon>
        <taxon>Spermatophyta</taxon>
        <taxon>Magnoliopsida</taxon>
        <taxon>eudicotyledons</taxon>
        <taxon>Gunneridae</taxon>
        <taxon>Pentapetalae</taxon>
        <taxon>asterids</taxon>
        <taxon>lamiids</taxon>
        <taxon>Lamiales</taxon>
        <taxon>Pedaliaceae</taxon>
        <taxon>Sesamum</taxon>
    </lineage>
</organism>
<proteinExistence type="predicted"/>
<evidence type="ECO:0000313" key="2">
    <source>
        <dbReference type="Proteomes" id="UP000504604"/>
    </source>
</evidence>
<dbReference type="InterPro" id="IPR012337">
    <property type="entry name" value="RNaseH-like_sf"/>
</dbReference>
<dbReference type="GO" id="GO:0003676">
    <property type="term" value="F:nucleic acid binding"/>
    <property type="evidence" value="ECO:0007669"/>
    <property type="project" value="InterPro"/>
</dbReference>
<dbReference type="PANTHER" id="PTHR47074">
    <property type="entry name" value="BNAC02G40300D PROTEIN"/>
    <property type="match status" value="1"/>
</dbReference>
<dbReference type="InterPro" id="IPR036397">
    <property type="entry name" value="RNaseH_sf"/>
</dbReference>
<dbReference type="Gene3D" id="3.30.420.10">
    <property type="entry name" value="Ribonuclease H-like superfamily/Ribonuclease H"/>
    <property type="match status" value="1"/>
</dbReference>
<sequence length="116" mass="12429">MGIGVVARDEYGSCIAWISRRMNKVRHDELAEAWAALEAIQLAIPQGWSSVILKGDCPTLITKLQSPNQDYSVVGTLVSNIQATVGAFSSWSFSFVKRICNADAHALAKSASSSAS</sequence>
<dbReference type="InParanoid" id="A0A6I9SZ26"/>